<protein>
    <recommendedName>
        <fullName evidence="5">LTXXQ motif family protein</fullName>
    </recommendedName>
</protein>
<dbReference type="OrthoDB" id="7376433at2"/>
<dbReference type="Pfam" id="PF07813">
    <property type="entry name" value="LTXXQ"/>
    <property type="match status" value="1"/>
</dbReference>
<feature type="signal peptide" evidence="2">
    <location>
        <begin position="1"/>
        <end position="27"/>
    </location>
</feature>
<dbReference type="RefSeq" id="WP_147150041.1">
    <property type="nucleotide sequence ID" value="NZ_BKAJ01000049.1"/>
</dbReference>
<feature type="chain" id="PRO_5022043738" description="LTXXQ motif family protein" evidence="2">
    <location>
        <begin position="28"/>
        <end position="187"/>
    </location>
</feature>
<keyword evidence="4" id="KW-1185">Reference proteome</keyword>
<gene>
    <name evidence="3" type="ORF">RSO01_31230</name>
</gene>
<evidence type="ECO:0000256" key="2">
    <source>
        <dbReference type="SAM" id="SignalP"/>
    </source>
</evidence>
<dbReference type="AlphaFoldDB" id="A0A512NAF7"/>
<organism evidence="3 4">
    <name type="scientific">Reyranella soli</name>
    <dbReference type="NCBI Taxonomy" id="1230389"/>
    <lineage>
        <taxon>Bacteria</taxon>
        <taxon>Pseudomonadati</taxon>
        <taxon>Pseudomonadota</taxon>
        <taxon>Alphaproteobacteria</taxon>
        <taxon>Hyphomicrobiales</taxon>
        <taxon>Reyranellaceae</taxon>
        <taxon>Reyranella</taxon>
    </lineage>
</organism>
<dbReference type="InterPro" id="IPR012899">
    <property type="entry name" value="LTXXQ"/>
</dbReference>
<comment type="caution">
    <text evidence="3">The sequence shown here is derived from an EMBL/GenBank/DDBJ whole genome shotgun (WGS) entry which is preliminary data.</text>
</comment>
<proteinExistence type="predicted"/>
<feature type="region of interest" description="Disordered" evidence="1">
    <location>
        <begin position="159"/>
        <end position="187"/>
    </location>
</feature>
<evidence type="ECO:0000313" key="3">
    <source>
        <dbReference type="EMBL" id="GEP55957.1"/>
    </source>
</evidence>
<dbReference type="GO" id="GO:0042597">
    <property type="term" value="C:periplasmic space"/>
    <property type="evidence" value="ECO:0007669"/>
    <property type="project" value="InterPro"/>
</dbReference>
<reference evidence="3 4" key="1">
    <citation type="submission" date="2019-07" db="EMBL/GenBank/DDBJ databases">
        <title>Whole genome shotgun sequence of Reyranella soli NBRC 108950.</title>
        <authorList>
            <person name="Hosoyama A."/>
            <person name="Uohara A."/>
            <person name="Ohji S."/>
            <person name="Ichikawa N."/>
        </authorList>
    </citation>
    <scope>NUCLEOTIDE SEQUENCE [LARGE SCALE GENOMIC DNA]</scope>
    <source>
        <strain evidence="3 4">NBRC 108950</strain>
    </source>
</reference>
<dbReference type="EMBL" id="BKAJ01000049">
    <property type="protein sequence ID" value="GEP55957.1"/>
    <property type="molecule type" value="Genomic_DNA"/>
</dbReference>
<evidence type="ECO:0008006" key="5">
    <source>
        <dbReference type="Google" id="ProtNLM"/>
    </source>
</evidence>
<evidence type="ECO:0000313" key="4">
    <source>
        <dbReference type="Proteomes" id="UP000321058"/>
    </source>
</evidence>
<dbReference type="Proteomes" id="UP000321058">
    <property type="component" value="Unassembled WGS sequence"/>
</dbReference>
<keyword evidence="2" id="KW-0732">Signal</keyword>
<sequence>MSFRRPLLLAAPVALMAGLVLAMPASAAVGSVLDDDLLELAQATPPAPPAAGPERRDRMASFNPKAFCLDRVARRAGNRTYLKIKLDLKADQVSAWDAFAKASDDADVKDTARCNALPSEMKERPNYVDRLSMEEAYMKARVERIEAVKPSLTALYNTLSPEQKASLDRPRPMGGMMGHHRGGPGPR</sequence>
<feature type="compositionally biased region" description="Basic residues" evidence="1">
    <location>
        <begin position="178"/>
        <end position="187"/>
    </location>
</feature>
<accession>A0A512NAF7</accession>
<evidence type="ECO:0000256" key="1">
    <source>
        <dbReference type="SAM" id="MobiDB-lite"/>
    </source>
</evidence>
<name>A0A512NAF7_9HYPH</name>